<reference evidence="2 3" key="1">
    <citation type="journal article" date="2018" name="Biotechnol. Biofuels">
        <title>Integrative visual omics of the white-rot fungus Polyporus brumalis exposes the biotechnological potential of its oxidative enzymes for delignifying raw plant biomass.</title>
        <authorList>
            <person name="Miyauchi S."/>
            <person name="Rancon A."/>
            <person name="Drula E."/>
            <person name="Hage H."/>
            <person name="Chaduli D."/>
            <person name="Favel A."/>
            <person name="Grisel S."/>
            <person name="Henrissat B."/>
            <person name="Herpoel-Gimbert I."/>
            <person name="Ruiz-Duenas F.J."/>
            <person name="Chevret D."/>
            <person name="Hainaut M."/>
            <person name="Lin J."/>
            <person name="Wang M."/>
            <person name="Pangilinan J."/>
            <person name="Lipzen A."/>
            <person name="Lesage-Meessen L."/>
            <person name="Navarro D."/>
            <person name="Riley R."/>
            <person name="Grigoriev I.V."/>
            <person name="Zhou S."/>
            <person name="Raouche S."/>
            <person name="Rosso M.N."/>
        </authorList>
    </citation>
    <scope>NUCLEOTIDE SEQUENCE [LARGE SCALE GENOMIC DNA]</scope>
    <source>
        <strain evidence="2 3">BRFM 1820</strain>
    </source>
</reference>
<keyword evidence="3" id="KW-1185">Reference proteome</keyword>
<dbReference type="InterPro" id="IPR013149">
    <property type="entry name" value="ADH-like_C"/>
</dbReference>
<dbReference type="PANTHER" id="PTHR45348:SF2">
    <property type="entry name" value="ZINC-TYPE ALCOHOL DEHYDROGENASE-LIKE PROTEIN C2E1P3.01"/>
    <property type="match status" value="1"/>
</dbReference>
<dbReference type="Gene3D" id="3.40.50.720">
    <property type="entry name" value="NAD(P)-binding Rossmann-like Domain"/>
    <property type="match status" value="1"/>
</dbReference>
<dbReference type="OrthoDB" id="3233595at2759"/>
<evidence type="ECO:0000259" key="1">
    <source>
        <dbReference type="SMART" id="SM00829"/>
    </source>
</evidence>
<accession>A0A371DWU3</accession>
<dbReference type="CDD" id="cd08249">
    <property type="entry name" value="enoyl_reductase_like"/>
    <property type="match status" value="1"/>
</dbReference>
<dbReference type="Pfam" id="PF00107">
    <property type="entry name" value="ADH_zinc_N"/>
    <property type="match status" value="1"/>
</dbReference>
<evidence type="ECO:0000313" key="3">
    <source>
        <dbReference type="Proteomes" id="UP000256964"/>
    </source>
</evidence>
<dbReference type="InterPro" id="IPR020843">
    <property type="entry name" value="ER"/>
</dbReference>
<dbReference type="Pfam" id="PF08240">
    <property type="entry name" value="ADH_N"/>
    <property type="match status" value="1"/>
</dbReference>
<dbReference type="InterPro" id="IPR011032">
    <property type="entry name" value="GroES-like_sf"/>
</dbReference>
<proteinExistence type="predicted"/>
<dbReference type="PANTHER" id="PTHR45348">
    <property type="entry name" value="HYPOTHETICAL OXIDOREDUCTASE (EUROFUNG)"/>
    <property type="match status" value="1"/>
</dbReference>
<dbReference type="EMBL" id="KZ857379">
    <property type="protein sequence ID" value="RDX56985.1"/>
    <property type="molecule type" value="Genomic_DNA"/>
</dbReference>
<name>A0A371DWU3_9APHY</name>
<sequence length="355" mass="38164">MTPSTTQKALLLPEKQGQWIVGETSVPRPGPKDVLVKVLAAALNPVDWKIQTYGVFITEFPWIPGVDAAGVVEEVGAEVTGRQKGDKILFEGWMDNAHSAFQQYCIIPAELTARIPDNLSFDQAASVPLGLATAVCGFYNHFHSEAKSAKLIAPWEDGGSTAYAGKPILILGGASSVGQYAIQMAKLSSFSPIITTASPRNEELLKSLGATHVLDRSLPASELLAHIARLTGGIAPEIVYDAISLPDTQSLAYDALAPGGVLLLVLPENIPAEKKTQDDGKKVIVVMGNFHRPENRALGVELFKRLEEWLAKGWVKPNRVEVLPDGLAGVPGGLERMKNNQVSATKLIDHPQETQ</sequence>
<dbReference type="SUPFAM" id="SSF51735">
    <property type="entry name" value="NAD(P)-binding Rossmann-fold domains"/>
    <property type="match status" value="1"/>
</dbReference>
<protein>
    <submittedName>
        <fullName evidence="2">GroES-like protein</fullName>
    </submittedName>
</protein>
<gene>
    <name evidence="2" type="ORF">OH76DRAFT_1424509</name>
</gene>
<evidence type="ECO:0000313" key="2">
    <source>
        <dbReference type="EMBL" id="RDX56985.1"/>
    </source>
</evidence>
<dbReference type="AlphaFoldDB" id="A0A371DWU3"/>
<dbReference type="GO" id="GO:0016651">
    <property type="term" value="F:oxidoreductase activity, acting on NAD(P)H"/>
    <property type="evidence" value="ECO:0007669"/>
    <property type="project" value="InterPro"/>
</dbReference>
<dbReference type="SMART" id="SM00829">
    <property type="entry name" value="PKS_ER"/>
    <property type="match status" value="1"/>
</dbReference>
<dbReference type="STRING" id="139420.A0A371DWU3"/>
<organism evidence="2 3">
    <name type="scientific">Lentinus brumalis</name>
    <dbReference type="NCBI Taxonomy" id="2498619"/>
    <lineage>
        <taxon>Eukaryota</taxon>
        <taxon>Fungi</taxon>
        <taxon>Dikarya</taxon>
        <taxon>Basidiomycota</taxon>
        <taxon>Agaricomycotina</taxon>
        <taxon>Agaricomycetes</taxon>
        <taxon>Polyporales</taxon>
        <taxon>Polyporaceae</taxon>
        <taxon>Lentinus</taxon>
    </lineage>
</organism>
<feature type="domain" description="Enoyl reductase (ER)" evidence="1">
    <location>
        <begin position="17"/>
        <end position="348"/>
    </location>
</feature>
<dbReference type="Proteomes" id="UP000256964">
    <property type="component" value="Unassembled WGS sequence"/>
</dbReference>
<dbReference type="SUPFAM" id="SSF50129">
    <property type="entry name" value="GroES-like"/>
    <property type="match status" value="1"/>
</dbReference>
<dbReference type="InterPro" id="IPR036291">
    <property type="entry name" value="NAD(P)-bd_dom_sf"/>
</dbReference>
<dbReference type="InterPro" id="IPR013154">
    <property type="entry name" value="ADH-like_N"/>
</dbReference>
<dbReference type="InterPro" id="IPR047122">
    <property type="entry name" value="Trans-enoyl_RdTase-like"/>
</dbReference>
<dbReference type="Gene3D" id="3.90.180.10">
    <property type="entry name" value="Medium-chain alcohol dehydrogenases, catalytic domain"/>
    <property type="match status" value="1"/>
</dbReference>